<gene>
    <name evidence="4" type="ORF">GCM10010178_74630</name>
</gene>
<keyword evidence="5" id="KW-1185">Reference proteome</keyword>
<dbReference type="SUPFAM" id="SSF53756">
    <property type="entry name" value="UDP-Glycosyltransferase/glycogen phosphorylase"/>
    <property type="match status" value="1"/>
</dbReference>
<evidence type="ECO:0000313" key="5">
    <source>
        <dbReference type="Proteomes" id="UP000649573"/>
    </source>
</evidence>
<evidence type="ECO:0000313" key="4">
    <source>
        <dbReference type="EMBL" id="GGU72032.1"/>
    </source>
</evidence>
<reference evidence="5" key="1">
    <citation type="journal article" date="2019" name="Int. J. Syst. Evol. Microbiol.">
        <title>The Global Catalogue of Microorganisms (GCM) 10K type strain sequencing project: providing services to taxonomists for standard genome sequencing and annotation.</title>
        <authorList>
            <consortium name="The Broad Institute Genomics Platform"/>
            <consortium name="The Broad Institute Genome Sequencing Center for Infectious Disease"/>
            <person name="Wu L."/>
            <person name="Ma J."/>
        </authorList>
    </citation>
    <scope>NUCLEOTIDE SEQUENCE [LARGE SCALE GENOMIC DNA]</scope>
    <source>
        <strain evidence="5">JCM 3296</strain>
    </source>
</reference>
<evidence type="ECO:0000259" key="3">
    <source>
        <dbReference type="Pfam" id="PF21036"/>
    </source>
</evidence>
<dbReference type="GO" id="GO:0016740">
    <property type="term" value="F:transferase activity"/>
    <property type="evidence" value="ECO:0007669"/>
    <property type="project" value="UniProtKB-KW"/>
</dbReference>
<dbReference type="Pfam" id="PF21036">
    <property type="entry name" value="EryCIII-like_N"/>
    <property type="match status" value="1"/>
</dbReference>
<comment type="caution">
    <text evidence="4">The sequence shown here is derived from an EMBL/GenBank/DDBJ whole genome shotgun (WGS) entry which is preliminary data.</text>
</comment>
<dbReference type="EMBL" id="BMRE01000050">
    <property type="protein sequence ID" value="GGU72032.1"/>
    <property type="molecule type" value="Genomic_DNA"/>
</dbReference>
<evidence type="ECO:0000259" key="2">
    <source>
        <dbReference type="Pfam" id="PF06722"/>
    </source>
</evidence>
<evidence type="ECO:0000256" key="1">
    <source>
        <dbReference type="ARBA" id="ARBA00022679"/>
    </source>
</evidence>
<organism evidence="4 5">
    <name type="scientific">Lentzea flava</name>
    <dbReference type="NCBI Taxonomy" id="103732"/>
    <lineage>
        <taxon>Bacteria</taxon>
        <taxon>Bacillati</taxon>
        <taxon>Actinomycetota</taxon>
        <taxon>Actinomycetes</taxon>
        <taxon>Pseudonocardiales</taxon>
        <taxon>Pseudonocardiaceae</taxon>
        <taxon>Lentzea</taxon>
    </lineage>
</organism>
<dbReference type="Proteomes" id="UP000649573">
    <property type="component" value="Unassembled WGS sequence"/>
</dbReference>
<sequence length="382" mass="41376">MRVLFITGGGTGPLHALAPFAMATRSEGHEVIVAAPDDHVQQLVDVGLPAVGVSKLGLFDAMFIDRKGNRLDRPIGPEAELEFASRGFARMAADSYGAISELARAWRPDIVVGGTRNYAAALIGNQLKIPYVCQAWDGIERVPSDLVYASDELSPELTELGLDRIPKEDLFVAITPPSVRPADAEPAQYMRWLPGNRQMALEPWMYTKGDQRRVLITSGSRAAMIPDLGVNFFKPLLENPVFADVELIIPTPEKVAEQLRELRPGLHTGFFPLDIIVPTCDLMVHHGGGVTSATASNAGVPQLVLADMIASADPTRRIDAYGASITLLLKDATPDDVAQAAQKMLTDPSYSVRARALQQEIANLPRPSDVVKVMEDLVAANR</sequence>
<dbReference type="Gene3D" id="3.40.50.2000">
    <property type="entry name" value="Glycogen Phosphorylase B"/>
    <property type="match status" value="2"/>
</dbReference>
<dbReference type="Pfam" id="PF06722">
    <property type="entry name" value="EryCIII-like_C"/>
    <property type="match status" value="1"/>
</dbReference>
<dbReference type="RefSeq" id="WP_189258483.1">
    <property type="nucleotide sequence ID" value="NZ_BMRE01000050.1"/>
</dbReference>
<accession>A0ABQ2V887</accession>
<name>A0ABQ2V887_9PSEU</name>
<feature type="domain" description="Erythromycin biosynthesis protein CIII-like C-terminal" evidence="2">
    <location>
        <begin position="237"/>
        <end position="377"/>
    </location>
</feature>
<proteinExistence type="predicted"/>
<dbReference type="InterPro" id="IPR010610">
    <property type="entry name" value="EryCIII-like_C"/>
</dbReference>
<keyword evidence="1 4" id="KW-0808">Transferase</keyword>
<protein>
    <submittedName>
        <fullName evidence="4">DNTP-hexose glycosyl transferase</fullName>
    </submittedName>
</protein>
<dbReference type="InterPro" id="IPR048284">
    <property type="entry name" value="EryCIII-like_N"/>
</dbReference>
<feature type="domain" description="Erythromycin biosynthesis protein CIII-like N-terminal" evidence="3">
    <location>
        <begin position="23"/>
        <end position="219"/>
    </location>
</feature>